<name>A0A7C9D7E8_OPUST</name>
<protein>
    <submittedName>
        <fullName evidence="1">Uncharacterized protein</fullName>
    </submittedName>
</protein>
<organism evidence="1">
    <name type="scientific">Opuntia streptacantha</name>
    <name type="common">Prickly pear cactus</name>
    <name type="synonym">Opuntia cardona</name>
    <dbReference type="NCBI Taxonomy" id="393608"/>
    <lineage>
        <taxon>Eukaryota</taxon>
        <taxon>Viridiplantae</taxon>
        <taxon>Streptophyta</taxon>
        <taxon>Embryophyta</taxon>
        <taxon>Tracheophyta</taxon>
        <taxon>Spermatophyta</taxon>
        <taxon>Magnoliopsida</taxon>
        <taxon>eudicotyledons</taxon>
        <taxon>Gunneridae</taxon>
        <taxon>Pentapetalae</taxon>
        <taxon>Caryophyllales</taxon>
        <taxon>Cactineae</taxon>
        <taxon>Cactaceae</taxon>
        <taxon>Opuntioideae</taxon>
        <taxon>Opuntia</taxon>
    </lineage>
</organism>
<sequence>MSKFEGQCEVFPITSPNISSDWDGIYKTLKSAYADLIAAKNTGYDDRTKLVMFSITGDWNEWALLFYNQNRLAVSNATYIKPWCPTVQSAIQLPTGISQISDQTVNVAARIDHLQSQINELQTLLSSTTSVSAKDE</sequence>
<dbReference type="AlphaFoldDB" id="A0A7C9D7E8"/>
<dbReference type="EMBL" id="GISG01078159">
    <property type="protein sequence ID" value="MBA4631548.1"/>
    <property type="molecule type" value="Transcribed_RNA"/>
</dbReference>
<proteinExistence type="predicted"/>
<evidence type="ECO:0000313" key="1">
    <source>
        <dbReference type="EMBL" id="MBA4631548.1"/>
    </source>
</evidence>
<reference evidence="1" key="2">
    <citation type="submission" date="2020-07" db="EMBL/GenBank/DDBJ databases">
        <authorList>
            <person name="Vera ALvarez R."/>
            <person name="Arias-Moreno D.M."/>
            <person name="Jimenez-Jacinto V."/>
            <person name="Jimenez-Bremont J.F."/>
            <person name="Swaminathan K."/>
            <person name="Moose S.P."/>
            <person name="Guerrero-Gonzalez M.L."/>
            <person name="Marino-Ramirez L."/>
            <person name="Landsman D."/>
            <person name="Rodriguez-Kessler M."/>
            <person name="Delgado-Sanchez P."/>
        </authorList>
    </citation>
    <scope>NUCLEOTIDE SEQUENCE</scope>
    <source>
        <tissue evidence="1">Cladode</tissue>
    </source>
</reference>
<accession>A0A7C9D7E8</accession>
<reference evidence="1" key="1">
    <citation type="journal article" date="2013" name="J. Plant Res.">
        <title>Effect of fungi and light on seed germination of three Opuntia species from semiarid lands of central Mexico.</title>
        <authorList>
            <person name="Delgado-Sanchez P."/>
            <person name="Jimenez-Bremont J.F."/>
            <person name="Guerrero-Gonzalez Mde L."/>
            <person name="Flores J."/>
        </authorList>
    </citation>
    <scope>NUCLEOTIDE SEQUENCE</scope>
    <source>
        <tissue evidence="1">Cladode</tissue>
    </source>
</reference>